<comment type="caution">
    <text evidence="1">The sequence shown here is derived from an EMBL/GenBank/DDBJ whole genome shotgun (WGS) entry which is preliminary data.</text>
</comment>
<proteinExistence type="predicted"/>
<dbReference type="Proteomes" id="UP000265618">
    <property type="component" value="Unassembled WGS sequence"/>
</dbReference>
<organism evidence="1 2">
    <name type="scientific">Kipferlia bialata</name>
    <dbReference type="NCBI Taxonomy" id="797122"/>
    <lineage>
        <taxon>Eukaryota</taxon>
        <taxon>Metamonada</taxon>
        <taxon>Carpediemonas-like organisms</taxon>
        <taxon>Kipferlia</taxon>
    </lineage>
</organism>
<gene>
    <name evidence="1" type="ORF">KIPB_017196</name>
</gene>
<evidence type="ECO:0000313" key="2">
    <source>
        <dbReference type="Proteomes" id="UP000265618"/>
    </source>
</evidence>
<dbReference type="AlphaFoldDB" id="A0A9K3DC70"/>
<feature type="non-terminal residue" evidence="1">
    <location>
        <position position="1"/>
    </location>
</feature>
<sequence>VDTDETRILTGYAVCVDGDWAAVCSSSSHDGTTDTVTVFNYEGDTTAVWSPVQQIATGRASSLAMA</sequence>
<evidence type="ECO:0000313" key="1">
    <source>
        <dbReference type="EMBL" id="GIQ93033.1"/>
    </source>
</evidence>
<protein>
    <submittedName>
        <fullName evidence="1">Uncharacterized protein</fullName>
    </submittedName>
</protein>
<accession>A0A9K3DC70</accession>
<keyword evidence="2" id="KW-1185">Reference proteome</keyword>
<reference evidence="1 2" key="1">
    <citation type="journal article" date="2018" name="PLoS ONE">
        <title>The draft genome of Kipferlia bialata reveals reductive genome evolution in fornicate parasites.</title>
        <authorList>
            <person name="Tanifuji G."/>
            <person name="Takabayashi S."/>
            <person name="Kume K."/>
            <person name="Takagi M."/>
            <person name="Nakayama T."/>
            <person name="Kamikawa R."/>
            <person name="Inagaki Y."/>
            <person name="Hashimoto T."/>
        </authorList>
    </citation>
    <scope>NUCLEOTIDE SEQUENCE [LARGE SCALE GENOMIC DNA]</scope>
    <source>
        <strain evidence="1">NY0173</strain>
    </source>
</reference>
<dbReference type="EMBL" id="BDIP01011254">
    <property type="protein sequence ID" value="GIQ93033.1"/>
    <property type="molecule type" value="Genomic_DNA"/>
</dbReference>
<name>A0A9K3DC70_9EUKA</name>
<feature type="non-terminal residue" evidence="1">
    <location>
        <position position="66"/>
    </location>
</feature>